<dbReference type="AlphaFoldDB" id="A0A814TBJ2"/>
<evidence type="ECO:0000256" key="1">
    <source>
        <dbReference type="SAM" id="MobiDB-lite"/>
    </source>
</evidence>
<protein>
    <recommendedName>
        <fullName evidence="6">Non-specific protein-tyrosine kinase</fullName>
    </recommendedName>
</protein>
<dbReference type="InterPro" id="IPR003613">
    <property type="entry name" value="Ubox_domain"/>
</dbReference>
<feature type="region of interest" description="Disordered" evidence="1">
    <location>
        <begin position="372"/>
        <end position="425"/>
    </location>
</feature>
<dbReference type="GO" id="GO:0007169">
    <property type="term" value="P:cell surface receptor protein tyrosine kinase signaling pathway"/>
    <property type="evidence" value="ECO:0007669"/>
    <property type="project" value="TreeGrafter"/>
</dbReference>
<dbReference type="SUPFAM" id="SSF57850">
    <property type="entry name" value="RING/U-box"/>
    <property type="match status" value="1"/>
</dbReference>
<feature type="domain" description="U-box" evidence="3">
    <location>
        <begin position="3"/>
        <end position="76"/>
    </location>
</feature>
<dbReference type="CDD" id="cd16655">
    <property type="entry name" value="RING-Ubox_WDSUB1-like"/>
    <property type="match status" value="1"/>
</dbReference>
<dbReference type="PANTHER" id="PTHR24416:SF611">
    <property type="entry name" value="TYROSINE-PROTEIN KINASE TRANSMEMBRANE RECEPTOR ROR"/>
    <property type="match status" value="1"/>
</dbReference>
<dbReference type="InterPro" id="IPR011009">
    <property type="entry name" value="Kinase-like_dom_sf"/>
</dbReference>
<dbReference type="GO" id="GO:0016567">
    <property type="term" value="P:protein ubiquitination"/>
    <property type="evidence" value="ECO:0007669"/>
    <property type="project" value="InterPro"/>
</dbReference>
<evidence type="ECO:0000313" key="5">
    <source>
        <dbReference type="Proteomes" id="UP000663864"/>
    </source>
</evidence>
<evidence type="ECO:0000259" key="2">
    <source>
        <dbReference type="PROSITE" id="PS50011"/>
    </source>
</evidence>
<dbReference type="GO" id="GO:0005524">
    <property type="term" value="F:ATP binding"/>
    <property type="evidence" value="ECO:0007669"/>
    <property type="project" value="InterPro"/>
</dbReference>
<dbReference type="InterPro" id="IPR013083">
    <property type="entry name" value="Znf_RING/FYVE/PHD"/>
</dbReference>
<sequence>MNTSEDALFCPITLELFHDPVVAQDGHTYERKAIEEWIRKNGTSPITNQRISLEHLVPNYAIKKMVDHFESSLQKKNFQYTLDVDVKKKKGRPLFQTFGKTIYSAEWLPNDDSRPEIILLKIDGARANKEASFYVDLSRHPHIVRTFGLVHEDDSDRNSIILLQEYASEGSLYELLTERKTPLDEKILIEIFSQVTDAMSYLALNNVVHGDLACRNVLVFRFDEKDPRNIVVKVTDFGLSRYSKIYSQTTITARTTLNIIPKRYCAPEILVANVAVDDYTEKSDVYSMGVLMWEAYSRGAIPWSNIENDDDVVRRVRNGDMLPKPANCSPQYWNIITKTWNKLPNQRPTFDQLKRLFQDQLYQTITSASKSTVPEYYKPDNSTRNSPTMTPNDSTRSEHPDDNRGTSVSSKNQPTTDTNPSIDDMIGKPVQFSKELCIIKGYVQCQGQELFALESERSITGYDGRCPKCNKPHVVLNKIRGFYAAVNSVYDALRRQKLEKERLQGCKEADAS</sequence>
<evidence type="ECO:0000313" key="4">
    <source>
        <dbReference type="EMBL" id="CAF1157264.1"/>
    </source>
</evidence>
<evidence type="ECO:0000259" key="3">
    <source>
        <dbReference type="PROSITE" id="PS51698"/>
    </source>
</evidence>
<comment type="caution">
    <text evidence="4">The sequence shown here is derived from an EMBL/GenBank/DDBJ whole genome shotgun (WGS) entry which is preliminary data.</text>
</comment>
<dbReference type="SUPFAM" id="SSF56112">
    <property type="entry name" value="Protein kinase-like (PK-like)"/>
    <property type="match status" value="1"/>
</dbReference>
<name>A0A814TBJ2_9BILA</name>
<reference evidence="4" key="1">
    <citation type="submission" date="2021-02" db="EMBL/GenBank/DDBJ databases">
        <authorList>
            <person name="Nowell W R."/>
        </authorList>
    </citation>
    <scope>NUCLEOTIDE SEQUENCE</scope>
</reference>
<evidence type="ECO:0008006" key="6">
    <source>
        <dbReference type="Google" id="ProtNLM"/>
    </source>
</evidence>
<accession>A0A814TBJ2</accession>
<dbReference type="EMBL" id="CAJNOT010001167">
    <property type="protein sequence ID" value="CAF1157264.1"/>
    <property type="molecule type" value="Genomic_DNA"/>
</dbReference>
<dbReference type="InterPro" id="IPR001245">
    <property type="entry name" value="Ser-Thr/Tyr_kinase_cat_dom"/>
</dbReference>
<dbReference type="PANTHER" id="PTHR24416">
    <property type="entry name" value="TYROSINE-PROTEIN KINASE RECEPTOR"/>
    <property type="match status" value="1"/>
</dbReference>
<dbReference type="Gene3D" id="3.30.40.10">
    <property type="entry name" value="Zinc/RING finger domain, C3HC4 (zinc finger)"/>
    <property type="match status" value="1"/>
</dbReference>
<dbReference type="InterPro" id="IPR050122">
    <property type="entry name" value="RTK"/>
</dbReference>
<dbReference type="InterPro" id="IPR008266">
    <property type="entry name" value="Tyr_kinase_AS"/>
</dbReference>
<feature type="compositionally biased region" description="Polar residues" evidence="1">
    <location>
        <begin position="405"/>
        <end position="421"/>
    </location>
</feature>
<dbReference type="PRINTS" id="PR00109">
    <property type="entry name" value="TYRKINASE"/>
</dbReference>
<dbReference type="PROSITE" id="PS50011">
    <property type="entry name" value="PROTEIN_KINASE_DOM"/>
    <property type="match status" value="1"/>
</dbReference>
<dbReference type="GO" id="GO:0005886">
    <property type="term" value="C:plasma membrane"/>
    <property type="evidence" value="ECO:0007669"/>
    <property type="project" value="TreeGrafter"/>
</dbReference>
<feature type="compositionally biased region" description="Polar residues" evidence="1">
    <location>
        <begin position="380"/>
        <end position="394"/>
    </location>
</feature>
<dbReference type="PROSITE" id="PS51698">
    <property type="entry name" value="U_BOX"/>
    <property type="match status" value="1"/>
</dbReference>
<feature type="domain" description="Protein kinase" evidence="2">
    <location>
        <begin position="84"/>
        <end position="362"/>
    </location>
</feature>
<feature type="compositionally biased region" description="Basic and acidic residues" evidence="1">
    <location>
        <begin position="395"/>
        <end position="404"/>
    </location>
</feature>
<proteinExistence type="predicted"/>
<gene>
    <name evidence="4" type="ORF">ZHD862_LOCUS20488</name>
</gene>
<dbReference type="SMART" id="SM00504">
    <property type="entry name" value="Ubox"/>
    <property type="match status" value="1"/>
</dbReference>
<dbReference type="Gene3D" id="1.10.510.10">
    <property type="entry name" value="Transferase(Phosphotransferase) domain 1"/>
    <property type="match status" value="1"/>
</dbReference>
<dbReference type="InterPro" id="IPR000719">
    <property type="entry name" value="Prot_kinase_dom"/>
</dbReference>
<dbReference type="Pfam" id="PF07714">
    <property type="entry name" value="PK_Tyr_Ser-Thr"/>
    <property type="match status" value="1"/>
</dbReference>
<dbReference type="PROSITE" id="PS00109">
    <property type="entry name" value="PROTEIN_KINASE_TYR"/>
    <property type="match status" value="1"/>
</dbReference>
<dbReference type="Pfam" id="PF04564">
    <property type="entry name" value="U-box"/>
    <property type="match status" value="1"/>
</dbReference>
<dbReference type="GO" id="GO:0043235">
    <property type="term" value="C:receptor complex"/>
    <property type="evidence" value="ECO:0007669"/>
    <property type="project" value="TreeGrafter"/>
</dbReference>
<dbReference type="Proteomes" id="UP000663864">
    <property type="component" value="Unassembled WGS sequence"/>
</dbReference>
<dbReference type="GO" id="GO:0004842">
    <property type="term" value="F:ubiquitin-protein transferase activity"/>
    <property type="evidence" value="ECO:0007669"/>
    <property type="project" value="InterPro"/>
</dbReference>
<dbReference type="GO" id="GO:0004714">
    <property type="term" value="F:transmembrane receptor protein tyrosine kinase activity"/>
    <property type="evidence" value="ECO:0007669"/>
    <property type="project" value="TreeGrafter"/>
</dbReference>
<organism evidence="4 5">
    <name type="scientific">Rotaria sordida</name>
    <dbReference type="NCBI Taxonomy" id="392033"/>
    <lineage>
        <taxon>Eukaryota</taxon>
        <taxon>Metazoa</taxon>
        <taxon>Spiralia</taxon>
        <taxon>Gnathifera</taxon>
        <taxon>Rotifera</taxon>
        <taxon>Eurotatoria</taxon>
        <taxon>Bdelloidea</taxon>
        <taxon>Philodinida</taxon>
        <taxon>Philodinidae</taxon>
        <taxon>Rotaria</taxon>
    </lineage>
</organism>